<dbReference type="GO" id="GO:0071816">
    <property type="term" value="P:tail-anchored membrane protein insertion into ER membrane"/>
    <property type="evidence" value="ECO:0007669"/>
    <property type="project" value="InterPro"/>
</dbReference>
<dbReference type="GO" id="GO:0043529">
    <property type="term" value="C:GET complex"/>
    <property type="evidence" value="ECO:0007669"/>
    <property type="project" value="TreeGrafter"/>
</dbReference>
<keyword evidence="4 10" id="KW-0812">Transmembrane</keyword>
<keyword evidence="8 10" id="KW-0472">Membrane</keyword>
<feature type="transmembrane region" description="Helical" evidence="10">
    <location>
        <begin position="15"/>
        <end position="33"/>
    </location>
</feature>
<feature type="coiled-coil region" evidence="9">
    <location>
        <begin position="56"/>
        <end position="109"/>
    </location>
</feature>
<dbReference type="InterPro" id="IPR028945">
    <property type="entry name" value="Get1"/>
</dbReference>
<comment type="subcellular location">
    <subcellularLocation>
        <location evidence="1">Endoplasmic reticulum membrane</location>
        <topology evidence="1">Multi-pass membrane protein</topology>
    </subcellularLocation>
</comment>
<dbReference type="Proteomes" id="UP000697127">
    <property type="component" value="Unassembled WGS sequence"/>
</dbReference>
<evidence type="ECO:0000313" key="12">
    <source>
        <dbReference type="Proteomes" id="UP000697127"/>
    </source>
</evidence>
<dbReference type="OrthoDB" id="69461at2759"/>
<accession>A0A9P6WJJ2</accession>
<dbReference type="Gene3D" id="1.10.287.660">
    <property type="entry name" value="Helix hairpin bin"/>
    <property type="match status" value="1"/>
</dbReference>
<evidence type="ECO:0000256" key="1">
    <source>
        <dbReference type="ARBA" id="ARBA00004477"/>
    </source>
</evidence>
<organism evidence="11 12">
    <name type="scientific">Pichia californica</name>
    <dbReference type="NCBI Taxonomy" id="460514"/>
    <lineage>
        <taxon>Eukaryota</taxon>
        <taxon>Fungi</taxon>
        <taxon>Dikarya</taxon>
        <taxon>Ascomycota</taxon>
        <taxon>Saccharomycotina</taxon>
        <taxon>Pichiomycetes</taxon>
        <taxon>Pichiales</taxon>
        <taxon>Pichiaceae</taxon>
        <taxon>Pichia</taxon>
    </lineage>
</organism>
<dbReference type="PANTHER" id="PTHR42650:SF1">
    <property type="entry name" value="GUIDED ENTRY OF TAIL-ANCHORED PROTEINS FACTOR 1"/>
    <property type="match status" value="1"/>
</dbReference>
<evidence type="ECO:0000256" key="5">
    <source>
        <dbReference type="ARBA" id="ARBA00022824"/>
    </source>
</evidence>
<evidence type="ECO:0000256" key="8">
    <source>
        <dbReference type="ARBA" id="ARBA00023136"/>
    </source>
</evidence>
<dbReference type="GO" id="GO:0043495">
    <property type="term" value="F:protein-membrane adaptor activity"/>
    <property type="evidence" value="ECO:0007669"/>
    <property type="project" value="TreeGrafter"/>
</dbReference>
<dbReference type="InterPro" id="IPR029012">
    <property type="entry name" value="Helix_hairpin_bin_sf"/>
</dbReference>
<evidence type="ECO:0000313" key="11">
    <source>
        <dbReference type="EMBL" id="KAG0688107.1"/>
    </source>
</evidence>
<evidence type="ECO:0000256" key="9">
    <source>
        <dbReference type="SAM" id="Coils"/>
    </source>
</evidence>
<keyword evidence="5" id="KW-0256">Endoplasmic reticulum</keyword>
<comment type="similarity">
    <text evidence="2">Belongs to the WRB/GET1 family.</text>
</comment>
<reference evidence="11" key="1">
    <citation type="submission" date="2020-11" db="EMBL/GenBank/DDBJ databases">
        <title>Kefir isolates.</title>
        <authorList>
            <person name="Marcisauskas S."/>
            <person name="Kim Y."/>
            <person name="Blasche S."/>
        </authorList>
    </citation>
    <scope>NUCLEOTIDE SEQUENCE</scope>
    <source>
        <strain evidence="11">Olga-1</strain>
    </source>
</reference>
<comment type="caution">
    <text evidence="11">The sequence shown here is derived from an EMBL/GenBank/DDBJ whole genome shotgun (WGS) entry which is preliminary data.</text>
</comment>
<proteinExistence type="inferred from homology"/>
<evidence type="ECO:0000256" key="7">
    <source>
        <dbReference type="ARBA" id="ARBA00023054"/>
    </source>
</evidence>
<dbReference type="AlphaFoldDB" id="A0A9P6WJJ2"/>
<evidence type="ECO:0000256" key="2">
    <source>
        <dbReference type="ARBA" id="ARBA00010799"/>
    </source>
</evidence>
<evidence type="ECO:0000256" key="10">
    <source>
        <dbReference type="SAM" id="Phobius"/>
    </source>
</evidence>
<dbReference type="PANTHER" id="PTHR42650">
    <property type="entry name" value="TAIL-ANCHORED PROTEIN INSERTION RECEPTOR WRB"/>
    <property type="match status" value="1"/>
</dbReference>
<gene>
    <name evidence="11" type="primary">GET1</name>
    <name evidence="11" type="ORF">C6P40_001401</name>
</gene>
<keyword evidence="3" id="KW-0813">Transport</keyword>
<evidence type="ECO:0000256" key="4">
    <source>
        <dbReference type="ARBA" id="ARBA00022692"/>
    </source>
</evidence>
<evidence type="ECO:0000256" key="6">
    <source>
        <dbReference type="ARBA" id="ARBA00022989"/>
    </source>
</evidence>
<dbReference type="Pfam" id="PF04420">
    <property type="entry name" value="CHD5"/>
    <property type="match status" value="1"/>
</dbReference>
<protein>
    <submittedName>
        <fullName evidence="11">GET complex subunit get1</fullName>
    </submittedName>
</protein>
<keyword evidence="7 9" id="KW-0175">Coiled coil</keyword>
<evidence type="ECO:0000256" key="3">
    <source>
        <dbReference type="ARBA" id="ARBA00022448"/>
    </source>
</evidence>
<sequence length="212" mass="24626">MDTSVTGTRLIIEPFLTKVTVVVLFSFLLSTFIDRQKTSKWISSYFYSDKSQISKLNLLMKESRSIESERNKLSAQDHYAKWTKLNRKLDKLNDEIKLLSKNIQSSQLVKVGKISSILLFLEKIPLYFIRFWYSRTPVILIESNSLFNSFGFQRFILNMPFGEKNIVSTLFWCIALDIVLQTLYNFGSDVYNTVNIIRSSGVTVEKRNSKTD</sequence>
<dbReference type="GO" id="GO:0005789">
    <property type="term" value="C:endoplasmic reticulum membrane"/>
    <property type="evidence" value="ECO:0007669"/>
    <property type="project" value="UniProtKB-SubCell"/>
</dbReference>
<dbReference type="EMBL" id="PUHW01000182">
    <property type="protein sequence ID" value="KAG0688107.1"/>
    <property type="molecule type" value="Genomic_DNA"/>
</dbReference>
<keyword evidence="12" id="KW-1185">Reference proteome</keyword>
<name>A0A9P6WJJ2_9ASCO</name>
<keyword evidence="6 10" id="KW-1133">Transmembrane helix</keyword>